<dbReference type="AlphaFoldDB" id="A0A8K0L1E6"/>
<organism evidence="3 4">
    <name type="scientific">Elsinoe batatas</name>
    <dbReference type="NCBI Taxonomy" id="2601811"/>
    <lineage>
        <taxon>Eukaryota</taxon>
        <taxon>Fungi</taxon>
        <taxon>Dikarya</taxon>
        <taxon>Ascomycota</taxon>
        <taxon>Pezizomycotina</taxon>
        <taxon>Dothideomycetes</taxon>
        <taxon>Dothideomycetidae</taxon>
        <taxon>Myriangiales</taxon>
        <taxon>Elsinoaceae</taxon>
        <taxon>Elsinoe</taxon>
    </lineage>
</organism>
<gene>
    <name evidence="3" type="ORF">KVT40_009029</name>
</gene>
<evidence type="ECO:0000313" key="4">
    <source>
        <dbReference type="Proteomes" id="UP000809789"/>
    </source>
</evidence>
<evidence type="ECO:0000256" key="1">
    <source>
        <dbReference type="SAM" id="MobiDB-lite"/>
    </source>
</evidence>
<sequence length="139" mass="15514">MADNPYTPLPDEAPPYSPITIRPSTTPCREQVRAIVRHERQLERDQQRKLCCMIATGATILFMFTSLIFGELKDFKESTPYERVEGLMLMVMFAFSFPGFIAGVIEQWEDSMAEDPAAVEPAGRPGRRASEVDNGGRGG</sequence>
<comment type="caution">
    <text evidence="3">The sequence shown here is derived from an EMBL/GenBank/DDBJ whole genome shotgun (WGS) entry which is preliminary data.</text>
</comment>
<keyword evidence="2" id="KW-1133">Transmembrane helix</keyword>
<reference evidence="3" key="1">
    <citation type="submission" date="2021-07" db="EMBL/GenBank/DDBJ databases">
        <title>Elsinoe batatas strain:CRI-CJ2 Genome sequencing and assembly.</title>
        <authorList>
            <person name="Huang L."/>
        </authorList>
    </citation>
    <scope>NUCLEOTIDE SEQUENCE</scope>
    <source>
        <strain evidence="3">CRI-CJ2</strain>
    </source>
</reference>
<feature type="transmembrane region" description="Helical" evidence="2">
    <location>
        <begin position="86"/>
        <end position="105"/>
    </location>
</feature>
<dbReference type="OrthoDB" id="10372145at2759"/>
<keyword evidence="4" id="KW-1185">Reference proteome</keyword>
<feature type="region of interest" description="Disordered" evidence="1">
    <location>
        <begin position="114"/>
        <end position="139"/>
    </location>
</feature>
<evidence type="ECO:0000256" key="2">
    <source>
        <dbReference type="SAM" id="Phobius"/>
    </source>
</evidence>
<evidence type="ECO:0000313" key="3">
    <source>
        <dbReference type="EMBL" id="KAG8624053.1"/>
    </source>
</evidence>
<accession>A0A8K0L1E6</accession>
<keyword evidence="2" id="KW-0472">Membrane</keyword>
<proteinExistence type="predicted"/>
<protein>
    <submittedName>
        <fullName evidence="3">Uncharacterized protein</fullName>
    </submittedName>
</protein>
<name>A0A8K0L1E6_9PEZI</name>
<dbReference type="Proteomes" id="UP000809789">
    <property type="component" value="Unassembled WGS sequence"/>
</dbReference>
<feature type="transmembrane region" description="Helical" evidence="2">
    <location>
        <begin position="50"/>
        <end position="70"/>
    </location>
</feature>
<dbReference type="EMBL" id="JAESVG020000010">
    <property type="protein sequence ID" value="KAG8624053.1"/>
    <property type="molecule type" value="Genomic_DNA"/>
</dbReference>
<keyword evidence="2" id="KW-0812">Transmembrane</keyword>